<dbReference type="NCBIfam" id="TIGR03510">
    <property type="entry name" value="XapX"/>
    <property type="match status" value="1"/>
</dbReference>
<feature type="transmembrane region" description="Helical" evidence="1">
    <location>
        <begin position="5"/>
        <end position="25"/>
    </location>
</feature>
<evidence type="ECO:0000313" key="2">
    <source>
        <dbReference type="EMBL" id="MBZ0056362.1"/>
    </source>
</evidence>
<keyword evidence="3" id="KW-1185">Reference proteome</keyword>
<organism evidence="2 3">
    <name type="scientific">Leclercia barmai</name>
    <dbReference type="NCBI Taxonomy" id="2785629"/>
    <lineage>
        <taxon>Bacteria</taxon>
        <taxon>Pseudomonadati</taxon>
        <taxon>Pseudomonadota</taxon>
        <taxon>Gammaproteobacteria</taxon>
        <taxon>Enterobacterales</taxon>
        <taxon>Enterobacteriaceae</taxon>
        <taxon>Leclercia</taxon>
    </lineage>
</organism>
<accession>A0ABS7RQM6</accession>
<feature type="transmembrane region" description="Helical" evidence="1">
    <location>
        <begin position="31"/>
        <end position="51"/>
    </location>
</feature>
<name>A0ABS7RQM6_9ENTR</name>
<proteinExistence type="predicted"/>
<evidence type="ECO:0000313" key="3">
    <source>
        <dbReference type="Proteomes" id="UP000706580"/>
    </source>
</evidence>
<evidence type="ECO:0000256" key="1">
    <source>
        <dbReference type="SAM" id="Phobius"/>
    </source>
</evidence>
<sequence>MKDILFSSGIGFGIGALFTLCRLPIPAPNVLPGVLSIVFMYLGYIAVQFIFRQAV</sequence>
<protein>
    <submittedName>
        <fullName evidence="2">DUF1427 family protein</fullName>
    </submittedName>
</protein>
<keyword evidence="1" id="KW-1133">Transmembrane helix</keyword>
<keyword evidence="1" id="KW-0812">Transmembrane</keyword>
<reference evidence="2 3" key="1">
    <citation type="submission" date="2020-11" db="EMBL/GenBank/DDBJ databases">
        <title>Draft Genome of Enterobacter sp. strain EMC7.</title>
        <authorList>
            <person name="Barman P."/>
            <person name="Sinha S."/>
            <person name="Sen S."/>
            <person name="Chakraborty R."/>
        </authorList>
    </citation>
    <scope>NUCLEOTIDE SEQUENCE [LARGE SCALE GENOMIC DNA]</scope>
    <source>
        <strain evidence="2 3">EMC7</strain>
    </source>
</reference>
<gene>
    <name evidence="2" type="ORF">ITX56_00740</name>
</gene>
<keyword evidence="1" id="KW-0472">Membrane</keyword>
<dbReference type="RefSeq" id="WP_039029647.1">
    <property type="nucleotide sequence ID" value="NZ_JADMNK010000001.1"/>
</dbReference>
<dbReference type="Proteomes" id="UP000706580">
    <property type="component" value="Unassembled WGS sequence"/>
</dbReference>
<comment type="caution">
    <text evidence="2">The sequence shown here is derived from an EMBL/GenBank/DDBJ whole genome shotgun (WGS) entry which is preliminary data.</text>
</comment>
<dbReference type="EMBL" id="JADMNK010000001">
    <property type="protein sequence ID" value="MBZ0056362.1"/>
    <property type="molecule type" value="Genomic_DNA"/>
</dbReference>
<dbReference type="InterPro" id="IPR020017">
    <property type="entry name" value="XapX_domain"/>
</dbReference>